<feature type="domain" description="BTB" evidence="2">
    <location>
        <begin position="49"/>
        <end position="111"/>
    </location>
</feature>
<proteinExistence type="predicted"/>
<sequence length="358" mass="40783">MQEIAVSAPKRAKKRTRVDSEASEEEHPPTRSPARNILKCSEEFWYEDGSVVLVAQDTAFRIYRGLLAQHSPVFRDLFTIPQPNTSESVDDCPVVRIPDDPDDVARLLRIFAATSTVSYFSNDQIPFADVAAIIRITHKYQMDQLLGRALQNLKTVFKDTFPDFIRLDHFLAESSIELDCRDAITVVNLAHLTQNLSMLPMALYICCQLAPKDIIAGVDRNGRRERLSQDDIVRCIAGRLKLSQASVTAVFRVFQCSDECMEQCKRVNGSTCRRALHAALQKYGADFSALCAGTMPLDTWITDDRDYFDSFSIKFCSGCWKRLQETEQEEHRRIWCELPVYFGLEVEGWKEKNPVVPK</sequence>
<dbReference type="InterPro" id="IPR011333">
    <property type="entry name" value="SKP1/BTB/POZ_sf"/>
</dbReference>
<evidence type="ECO:0000313" key="3">
    <source>
        <dbReference type="EMBL" id="OCH84735.1"/>
    </source>
</evidence>
<dbReference type="EMBL" id="KV722640">
    <property type="protein sequence ID" value="OCH84735.1"/>
    <property type="molecule type" value="Genomic_DNA"/>
</dbReference>
<dbReference type="SMART" id="SM00225">
    <property type="entry name" value="BTB"/>
    <property type="match status" value="1"/>
</dbReference>
<dbReference type="PROSITE" id="PS50097">
    <property type="entry name" value="BTB"/>
    <property type="match status" value="1"/>
</dbReference>
<dbReference type="InterPro" id="IPR000210">
    <property type="entry name" value="BTB/POZ_dom"/>
</dbReference>
<evidence type="ECO:0000256" key="1">
    <source>
        <dbReference type="SAM" id="MobiDB-lite"/>
    </source>
</evidence>
<gene>
    <name evidence="3" type="ORF">OBBRIDRAFT_741067</name>
</gene>
<dbReference type="Gene3D" id="3.30.710.10">
    <property type="entry name" value="Potassium Channel Kv1.1, Chain A"/>
    <property type="match status" value="1"/>
</dbReference>
<evidence type="ECO:0000313" key="4">
    <source>
        <dbReference type="Proteomes" id="UP000250043"/>
    </source>
</evidence>
<dbReference type="SUPFAM" id="SSF54695">
    <property type="entry name" value="POZ domain"/>
    <property type="match status" value="1"/>
</dbReference>
<reference evidence="3 4" key="1">
    <citation type="submission" date="2016-07" db="EMBL/GenBank/DDBJ databases">
        <title>Draft genome of the white-rot fungus Obba rivulosa 3A-2.</title>
        <authorList>
            <consortium name="DOE Joint Genome Institute"/>
            <person name="Miettinen O."/>
            <person name="Riley R."/>
            <person name="Acob R."/>
            <person name="Barry K."/>
            <person name="Cullen D."/>
            <person name="De Vries R."/>
            <person name="Hainaut M."/>
            <person name="Hatakka A."/>
            <person name="Henrissat B."/>
            <person name="Hilden K."/>
            <person name="Kuo R."/>
            <person name="Labutti K."/>
            <person name="Lipzen A."/>
            <person name="Makela M.R."/>
            <person name="Sandor L."/>
            <person name="Spatafora J.W."/>
            <person name="Grigoriev I.V."/>
            <person name="Hibbett D.S."/>
        </authorList>
    </citation>
    <scope>NUCLEOTIDE SEQUENCE [LARGE SCALE GENOMIC DNA]</scope>
    <source>
        <strain evidence="3 4">3A-2</strain>
    </source>
</reference>
<dbReference type="CDD" id="cd18186">
    <property type="entry name" value="BTB_POZ_ZBTB_KLHL-like"/>
    <property type="match status" value="1"/>
</dbReference>
<feature type="compositionally biased region" description="Basic and acidic residues" evidence="1">
    <location>
        <begin position="17"/>
        <end position="29"/>
    </location>
</feature>
<feature type="region of interest" description="Disordered" evidence="1">
    <location>
        <begin position="1"/>
        <end position="33"/>
    </location>
</feature>
<accession>A0A8E2AT28</accession>
<dbReference type="Proteomes" id="UP000250043">
    <property type="component" value="Unassembled WGS sequence"/>
</dbReference>
<dbReference type="AlphaFoldDB" id="A0A8E2AT28"/>
<dbReference type="Pfam" id="PF00651">
    <property type="entry name" value="BTB"/>
    <property type="match status" value="1"/>
</dbReference>
<protein>
    <recommendedName>
        <fullName evidence="2">BTB domain-containing protein</fullName>
    </recommendedName>
</protein>
<dbReference type="OrthoDB" id="3036049at2759"/>
<organism evidence="3 4">
    <name type="scientific">Obba rivulosa</name>
    <dbReference type="NCBI Taxonomy" id="1052685"/>
    <lineage>
        <taxon>Eukaryota</taxon>
        <taxon>Fungi</taxon>
        <taxon>Dikarya</taxon>
        <taxon>Basidiomycota</taxon>
        <taxon>Agaricomycotina</taxon>
        <taxon>Agaricomycetes</taxon>
        <taxon>Polyporales</taxon>
        <taxon>Gelatoporiaceae</taxon>
        <taxon>Obba</taxon>
    </lineage>
</organism>
<name>A0A8E2AT28_9APHY</name>
<evidence type="ECO:0000259" key="2">
    <source>
        <dbReference type="PROSITE" id="PS50097"/>
    </source>
</evidence>
<keyword evidence="4" id="KW-1185">Reference proteome</keyword>